<dbReference type="InterPro" id="IPR040911">
    <property type="entry name" value="Exostosin_GT47"/>
</dbReference>
<feature type="chain" id="PRO_5013349766" description="Exostosin GT47 domain-containing protein" evidence="4">
    <location>
        <begin position="22"/>
        <end position="452"/>
    </location>
</feature>
<comment type="subcellular location">
    <subcellularLocation>
        <location evidence="1">Golgi apparatus membrane</location>
        <topology evidence="1">Single-pass type II membrane protein</topology>
    </subcellularLocation>
</comment>
<dbReference type="PANTHER" id="PTHR11062">
    <property type="entry name" value="EXOSTOSIN HEPARAN SULFATE GLYCOSYLTRANSFERASE -RELATED"/>
    <property type="match status" value="1"/>
</dbReference>
<evidence type="ECO:0000256" key="4">
    <source>
        <dbReference type="SAM" id="SignalP"/>
    </source>
</evidence>
<comment type="similarity">
    <text evidence="2">Belongs to the glycosyltransferase 47 family.</text>
</comment>
<dbReference type="OrthoDB" id="1924787at2759"/>
<keyword evidence="4" id="KW-0732">Signal</keyword>
<dbReference type="GO" id="GO:0016757">
    <property type="term" value="F:glycosyltransferase activity"/>
    <property type="evidence" value="ECO:0007669"/>
    <property type="project" value="InterPro"/>
</dbReference>
<dbReference type="Proteomes" id="UP000232323">
    <property type="component" value="Unassembled WGS sequence"/>
</dbReference>
<comment type="caution">
    <text evidence="6">The sequence shown here is derived from an EMBL/GenBank/DDBJ whole genome shotgun (WGS) entry which is preliminary data.</text>
</comment>
<evidence type="ECO:0000256" key="1">
    <source>
        <dbReference type="ARBA" id="ARBA00004323"/>
    </source>
</evidence>
<evidence type="ECO:0000313" key="7">
    <source>
        <dbReference type="Proteomes" id="UP000232323"/>
    </source>
</evidence>
<accession>A0A250WR31</accession>
<gene>
    <name evidence="6" type="ORF">CEUSTIGMA_g751.t1</name>
</gene>
<proteinExistence type="inferred from homology"/>
<reference evidence="6 7" key="1">
    <citation type="submission" date="2017-08" db="EMBL/GenBank/DDBJ databases">
        <title>Acidophilic green algal genome provides insights into adaptation to an acidic environment.</title>
        <authorList>
            <person name="Hirooka S."/>
            <person name="Hirose Y."/>
            <person name="Kanesaki Y."/>
            <person name="Higuchi S."/>
            <person name="Fujiwara T."/>
            <person name="Onuma R."/>
            <person name="Era A."/>
            <person name="Ohbayashi R."/>
            <person name="Uzuka A."/>
            <person name="Nozaki H."/>
            <person name="Yoshikawa H."/>
            <person name="Miyagishima S.Y."/>
        </authorList>
    </citation>
    <scope>NUCLEOTIDE SEQUENCE [LARGE SCALE GENOMIC DNA]</scope>
    <source>
        <strain evidence="6 7">NIES-2499</strain>
    </source>
</reference>
<feature type="signal peptide" evidence="4">
    <location>
        <begin position="1"/>
        <end position="21"/>
    </location>
</feature>
<evidence type="ECO:0000256" key="2">
    <source>
        <dbReference type="ARBA" id="ARBA00010271"/>
    </source>
</evidence>
<evidence type="ECO:0000259" key="5">
    <source>
        <dbReference type="Pfam" id="PF03016"/>
    </source>
</evidence>
<dbReference type="Pfam" id="PF03016">
    <property type="entry name" value="Exostosin_GT47"/>
    <property type="match status" value="1"/>
</dbReference>
<dbReference type="EMBL" id="BEGY01000003">
    <property type="protein sequence ID" value="GAX73297.1"/>
    <property type="molecule type" value="Genomic_DNA"/>
</dbReference>
<protein>
    <recommendedName>
        <fullName evidence="5">Exostosin GT47 domain-containing protein</fullName>
    </recommendedName>
</protein>
<dbReference type="PANTHER" id="PTHR11062:SF376">
    <property type="entry name" value="EXOSTOSIN FAMILY PROTEIN"/>
    <property type="match status" value="1"/>
</dbReference>
<dbReference type="GO" id="GO:0000139">
    <property type="term" value="C:Golgi membrane"/>
    <property type="evidence" value="ECO:0007669"/>
    <property type="project" value="UniProtKB-SubCell"/>
</dbReference>
<organism evidence="6 7">
    <name type="scientific">Chlamydomonas eustigma</name>
    <dbReference type="NCBI Taxonomy" id="1157962"/>
    <lineage>
        <taxon>Eukaryota</taxon>
        <taxon>Viridiplantae</taxon>
        <taxon>Chlorophyta</taxon>
        <taxon>core chlorophytes</taxon>
        <taxon>Chlorophyceae</taxon>
        <taxon>CS clade</taxon>
        <taxon>Chlamydomonadales</taxon>
        <taxon>Chlamydomonadaceae</taxon>
        <taxon>Chlamydomonas</taxon>
    </lineage>
</organism>
<keyword evidence="7" id="KW-1185">Reference proteome</keyword>
<evidence type="ECO:0000313" key="6">
    <source>
        <dbReference type="EMBL" id="GAX73297.1"/>
    </source>
</evidence>
<feature type="domain" description="Exostosin GT47" evidence="5">
    <location>
        <begin position="51"/>
        <end position="375"/>
    </location>
</feature>
<evidence type="ECO:0000256" key="3">
    <source>
        <dbReference type="ARBA" id="ARBA00023034"/>
    </source>
</evidence>
<dbReference type="AlphaFoldDB" id="A0A250WR31"/>
<keyword evidence="3" id="KW-0333">Golgi apparatus</keyword>
<sequence length="452" mass="52400">MPWLLLTIAAHVIFFYIQIHASSSSLERSDLSHHLSTTSIGHRRLDNVNSPRPRIYIYEMPDKYHDWKKFGDVSDSFYGLDQLFVQLLKASPHWTNNTEEADYFYVDAWMYWPQQDMVTLIKELKARGPWWDRKGGADHIFVITADPGRCHYPQVESFKAIFLHHFGKLRPPLNRCDLDVAWGAQCDDEMVAAEAALFRRTLSPRDMCHIPGQDMVVPPTCYEPHPAKEHTQKFLTPYINKELQGVNRSTLLFYSGKIDLDADKEWAKTRPWVDAGYSFGARQTVYRMFKNYSGFSILDHHTHDSYWHRLSTSVYCLAAAGWGWGGRMKVSVTRGCIPVIIQDGILVEFEEQLPMKEYAIRVPLWMVHKLPDILHTFIKSRRAAKMQEAMKCTWKLHWWRRPEGRAFEVVMCELKRRLLGKDAKISLNTDTCALDCGDGKQIMLNDISVNGV</sequence>
<dbReference type="InterPro" id="IPR004263">
    <property type="entry name" value="Exostosin"/>
</dbReference>
<name>A0A250WR31_9CHLO</name>